<dbReference type="Gene3D" id="1.10.287.770">
    <property type="entry name" value="YojJ-like"/>
    <property type="match status" value="1"/>
</dbReference>
<organism evidence="14 15">
    <name type="scientific">Glossina fuscipes</name>
    <dbReference type="NCBI Taxonomy" id="7396"/>
    <lineage>
        <taxon>Eukaryota</taxon>
        <taxon>Metazoa</taxon>
        <taxon>Ecdysozoa</taxon>
        <taxon>Arthropoda</taxon>
        <taxon>Hexapoda</taxon>
        <taxon>Insecta</taxon>
        <taxon>Pterygota</taxon>
        <taxon>Neoptera</taxon>
        <taxon>Endopterygota</taxon>
        <taxon>Diptera</taxon>
        <taxon>Brachycera</taxon>
        <taxon>Muscomorpha</taxon>
        <taxon>Hippoboscoidea</taxon>
        <taxon>Glossinidae</taxon>
        <taxon>Glossina</taxon>
    </lineage>
</organism>
<evidence type="ECO:0000256" key="2">
    <source>
        <dbReference type="ARBA" id="ARBA00007193"/>
    </source>
</evidence>
<keyword evidence="8 12" id="KW-0406">Ion transport</keyword>
<evidence type="ECO:0000256" key="4">
    <source>
        <dbReference type="ARBA" id="ARBA00022461"/>
    </source>
</evidence>
<keyword evidence="3 12" id="KW-0813">Transport</keyword>
<keyword evidence="9 13" id="KW-0472">Membrane</keyword>
<keyword evidence="11 12" id="KW-0407">Ion channel</keyword>
<accession>A0A9C6DXR8</accession>
<feature type="transmembrane region" description="Helical" evidence="13">
    <location>
        <begin position="268"/>
        <end position="295"/>
    </location>
</feature>
<keyword evidence="4 12" id="KW-0894">Sodium channel</keyword>
<reference evidence="15" key="1">
    <citation type="submission" date="2025-08" db="UniProtKB">
        <authorList>
            <consortium name="RefSeq"/>
        </authorList>
    </citation>
    <scope>IDENTIFICATION</scope>
    <source>
        <tissue evidence="15">Whole body pupa</tissue>
    </source>
</reference>
<comment type="similarity">
    <text evidence="2 12">Belongs to the amiloride-sensitive sodium channel (TC 1.A.6) family.</text>
</comment>
<evidence type="ECO:0000256" key="7">
    <source>
        <dbReference type="ARBA" id="ARBA00023053"/>
    </source>
</evidence>
<keyword evidence="10 12" id="KW-0739">Sodium transport</keyword>
<proteinExistence type="inferred from homology"/>
<name>A0A9C6DXR8_9MUSC</name>
<keyword evidence="6 13" id="KW-1133">Transmembrane helix</keyword>
<dbReference type="RefSeq" id="XP_037895817.1">
    <property type="nucleotide sequence ID" value="XM_038039889.1"/>
</dbReference>
<dbReference type="Gene3D" id="1.10.287.820">
    <property type="entry name" value="Acid-sensing ion channel domain"/>
    <property type="match status" value="1"/>
</dbReference>
<dbReference type="AlphaFoldDB" id="A0A9C6DXR8"/>
<dbReference type="KEGG" id="gfs:119641293"/>
<evidence type="ECO:0000256" key="13">
    <source>
        <dbReference type="SAM" id="Phobius"/>
    </source>
</evidence>
<evidence type="ECO:0000256" key="8">
    <source>
        <dbReference type="ARBA" id="ARBA00023065"/>
    </source>
</evidence>
<gene>
    <name evidence="15" type="primary">LOC119641293</name>
</gene>
<evidence type="ECO:0000313" key="14">
    <source>
        <dbReference type="Proteomes" id="UP000092443"/>
    </source>
</evidence>
<evidence type="ECO:0000313" key="15">
    <source>
        <dbReference type="RefSeq" id="XP_037895817.1"/>
    </source>
</evidence>
<sequence length="299" mass="34459">MGLKCFKNDTDLIHGLFATSCEEFMFNVTYLNLPYKNCTDIFKFHELEMGYCFVANNLIDASSYEELPLKFGARDTDYSLKLYLKVGFIWKYEMYVNSPENLPHFDSVTYDVLSDPTVYLFNVEEYHNDIAVRHEPITSRLCKFPDEKDEGSPWHYSTSTCMSYLRIQYELKECNCTHFTSPKRYKSKYCDVEGLKCISDAQTSVKTKNYAIQNRACYPSCVEQLITTVGSIHLNKLETDGMAFVNIKIANLPTVRYSRVVTATYLDLVVSVGGIIGLFVGISAINILELFYWCLCRRN</sequence>
<evidence type="ECO:0000256" key="9">
    <source>
        <dbReference type="ARBA" id="ARBA00023136"/>
    </source>
</evidence>
<evidence type="ECO:0000256" key="5">
    <source>
        <dbReference type="ARBA" id="ARBA00022692"/>
    </source>
</evidence>
<dbReference type="InterPro" id="IPR001873">
    <property type="entry name" value="ENaC"/>
</dbReference>
<comment type="subcellular location">
    <subcellularLocation>
        <location evidence="1">Membrane</location>
        <topology evidence="1">Multi-pass membrane protein</topology>
    </subcellularLocation>
</comment>
<dbReference type="Proteomes" id="UP000092443">
    <property type="component" value="Unplaced"/>
</dbReference>
<dbReference type="GO" id="GO:0005886">
    <property type="term" value="C:plasma membrane"/>
    <property type="evidence" value="ECO:0007669"/>
    <property type="project" value="TreeGrafter"/>
</dbReference>
<keyword evidence="14" id="KW-1185">Reference proteome</keyword>
<dbReference type="PANTHER" id="PTHR11690:SF175">
    <property type="entry name" value="PICKPOCKET 13-RELATED"/>
    <property type="match status" value="1"/>
</dbReference>
<dbReference type="Pfam" id="PF00858">
    <property type="entry name" value="ASC"/>
    <property type="match status" value="1"/>
</dbReference>
<dbReference type="GeneID" id="119641293"/>
<evidence type="ECO:0000256" key="11">
    <source>
        <dbReference type="ARBA" id="ARBA00023303"/>
    </source>
</evidence>
<dbReference type="PANTHER" id="PTHR11690">
    <property type="entry name" value="AMILORIDE-SENSITIVE SODIUM CHANNEL-RELATED"/>
    <property type="match status" value="1"/>
</dbReference>
<keyword evidence="5 12" id="KW-0812">Transmembrane</keyword>
<dbReference type="GO" id="GO:0015280">
    <property type="term" value="F:ligand-gated sodium channel activity"/>
    <property type="evidence" value="ECO:0007669"/>
    <property type="project" value="TreeGrafter"/>
</dbReference>
<protein>
    <submittedName>
        <fullName evidence="15">Uncharacterized protein LOC119641293</fullName>
    </submittedName>
</protein>
<evidence type="ECO:0000256" key="6">
    <source>
        <dbReference type="ARBA" id="ARBA00022989"/>
    </source>
</evidence>
<evidence type="ECO:0000256" key="12">
    <source>
        <dbReference type="RuleBase" id="RU000679"/>
    </source>
</evidence>
<evidence type="ECO:0000256" key="1">
    <source>
        <dbReference type="ARBA" id="ARBA00004141"/>
    </source>
</evidence>
<evidence type="ECO:0000256" key="3">
    <source>
        <dbReference type="ARBA" id="ARBA00022448"/>
    </source>
</evidence>
<evidence type="ECO:0000256" key="10">
    <source>
        <dbReference type="ARBA" id="ARBA00023201"/>
    </source>
</evidence>
<keyword evidence="7" id="KW-0915">Sodium</keyword>